<proteinExistence type="predicted"/>
<keyword evidence="2" id="KW-1185">Reference proteome</keyword>
<organism evidence="1 2">
    <name type="scientific">Lecanicillium saksenae</name>
    <dbReference type="NCBI Taxonomy" id="468837"/>
    <lineage>
        <taxon>Eukaryota</taxon>
        <taxon>Fungi</taxon>
        <taxon>Dikarya</taxon>
        <taxon>Ascomycota</taxon>
        <taxon>Pezizomycotina</taxon>
        <taxon>Sordariomycetes</taxon>
        <taxon>Hypocreomycetidae</taxon>
        <taxon>Hypocreales</taxon>
        <taxon>Cordycipitaceae</taxon>
        <taxon>Lecanicillium</taxon>
    </lineage>
</organism>
<comment type="caution">
    <text evidence="1">The sequence shown here is derived from an EMBL/GenBank/DDBJ whole genome shotgun (WGS) entry which is preliminary data.</text>
</comment>
<gene>
    <name evidence="1" type="ORF">NLG97_g6697</name>
</gene>
<name>A0ACC1QRG7_9HYPO</name>
<evidence type="ECO:0000313" key="2">
    <source>
        <dbReference type="Proteomes" id="UP001148737"/>
    </source>
</evidence>
<protein>
    <submittedName>
        <fullName evidence="1">Uncharacterized protein</fullName>
    </submittedName>
</protein>
<dbReference type="EMBL" id="JANAKD010000926">
    <property type="protein sequence ID" value="KAJ3486015.1"/>
    <property type="molecule type" value="Genomic_DNA"/>
</dbReference>
<reference evidence="1" key="1">
    <citation type="submission" date="2022-07" db="EMBL/GenBank/DDBJ databases">
        <title>Genome Sequence of Lecanicillium saksenae.</title>
        <authorList>
            <person name="Buettner E."/>
        </authorList>
    </citation>
    <scope>NUCLEOTIDE SEQUENCE</scope>
    <source>
        <strain evidence="1">VT-O1</strain>
    </source>
</reference>
<evidence type="ECO:0000313" key="1">
    <source>
        <dbReference type="EMBL" id="KAJ3486015.1"/>
    </source>
</evidence>
<dbReference type="Proteomes" id="UP001148737">
    <property type="component" value="Unassembled WGS sequence"/>
</dbReference>
<sequence length="139" mass="15938">MSYYRAPGGVPSRLGYPVYLIRQGYRGLDGLDKLHIWIATEDRFVRGCAGFLVTLTSSLSGVIRCYVTEESHREDPLPSEHVGFLYPSRVTMANACSWWPEEVARIDTTDTLEAVFWAMVRDLEEDGTFVRPEYFGRRH</sequence>
<accession>A0ACC1QRG7</accession>